<dbReference type="AlphaFoldDB" id="A0A2J9PMN9"/>
<dbReference type="GO" id="GO:0016787">
    <property type="term" value="F:hydrolase activity"/>
    <property type="evidence" value="ECO:0007669"/>
    <property type="project" value="UniProtKB-KW"/>
</dbReference>
<dbReference type="InterPro" id="IPR051013">
    <property type="entry name" value="MBL_superfamily_lactonases"/>
</dbReference>
<evidence type="ECO:0000256" key="2">
    <source>
        <dbReference type="ARBA" id="ARBA00022723"/>
    </source>
</evidence>
<dbReference type="InterPro" id="IPR036866">
    <property type="entry name" value="RibonucZ/Hydroxyglut_hydro"/>
</dbReference>
<protein>
    <recommendedName>
        <fullName evidence="5">Metallo-beta-lactamase domain-containing protein</fullName>
    </recommendedName>
</protein>
<keyword evidence="4" id="KW-0862">Zinc</keyword>
<evidence type="ECO:0000259" key="5">
    <source>
        <dbReference type="SMART" id="SM00849"/>
    </source>
</evidence>
<dbReference type="InterPro" id="IPR001279">
    <property type="entry name" value="Metallo-B-lactamas"/>
</dbReference>
<dbReference type="GO" id="GO:0046872">
    <property type="term" value="F:metal ion binding"/>
    <property type="evidence" value="ECO:0007669"/>
    <property type="project" value="UniProtKB-KW"/>
</dbReference>
<dbReference type="Gene3D" id="3.60.15.10">
    <property type="entry name" value="Ribonuclease Z/Hydroxyacylglutathione hydrolase-like"/>
    <property type="match status" value="1"/>
</dbReference>
<accession>A0A2J9PMN9</accession>
<name>A0A2J9PMN9_9LACT</name>
<feature type="domain" description="Metallo-beta-lactamase" evidence="5">
    <location>
        <begin position="51"/>
        <end position="258"/>
    </location>
</feature>
<evidence type="ECO:0000256" key="3">
    <source>
        <dbReference type="ARBA" id="ARBA00022801"/>
    </source>
</evidence>
<dbReference type="RefSeq" id="WP_083068708.1">
    <property type="nucleotide sequence ID" value="NZ_NBTM02000001.1"/>
</dbReference>
<dbReference type="Proteomes" id="UP000192813">
    <property type="component" value="Unassembled WGS sequence"/>
</dbReference>
<keyword evidence="3" id="KW-0378">Hydrolase</keyword>
<evidence type="ECO:0000313" key="6">
    <source>
        <dbReference type="EMBL" id="PNL91602.1"/>
    </source>
</evidence>
<evidence type="ECO:0000256" key="1">
    <source>
        <dbReference type="ARBA" id="ARBA00007749"/>
    </source>
</evidence>
<comment type="similarity">
    <text evidence="1">Belongs to the metallo-beta-lactamase superfamily.</text>
</comment>
<dbReference type="SMART" id="SM00849">
    <property type="entry name" value="Lactamase_B"/>
    <property type="match status" value="1"/>
</dbReference>
<comment type="caution">
    <text evidence="6">The sequence shown here is derived from an EMBL/GenBank/DDBJ whole genome shotgun (WGS) entry which is preliminary data.</text>
</comment>
<dbReference type="CDD" id="cd07728">
    <property type="entry name" value="YtnP-like_MBL-fold"/>
    <property type="match status" value="1"/>
</dbReference>
<dbReference type="PANTHER" id="PTHR42978">
    <property type="entry name" value="QUORUM-QUENCHING LACTONASE YTNP-RELATED-RELATED"/>
    <property type="match status" value="1"/>
</dbReference>
<evidence type="ECO:0000313" key="7">
    <source>
        <dbReference type="Proteomes" id="UP000192813"/>
    </source>
</evidence>
<gene>
    <name evidence="6" type="ORF">A6J77_004975</name>
</gene>
<dbReference type="SUPFAM" id="SSF56281">
    <property type="entry name" value="Metallo-hydrolase/oxidoreductase"/>
    <property type="match status" value="1"/>
</dbReference>
<dbReference type="EMBL" id="NBTM02000001">
    <property type="protein sequence ID" value="PNL91602.1"/>
    <property type="molecule type" value="Genomic_DNA"/>
</dbReference>
<organism evidence="6 7">
    <name type="scientific">Aerococcus viridans</name>
    <dbReference type="NCBI Taxonomy" id="1377"/>
    <lineage>
        <taxon>Bacteria</taxon>
        <taxon>Bacillati</taxon>
        <taxon>Bacillota</taxon>
        <taxon>Bacilli</taxon>
        <taxon>Lactobacillales</taxon>
        <taxon>Aerococcaceae</taxon>
        <taxon>Aerococcus</taxon>
    </lineage>
</organism>
<reference evidence="7" key="1">
    <citation type="submission" date="2017-12" db="EMBL/GenBank/DDBJ databases">
        <title>FDA dAtabase for Regulatory Grade micrObial Sequences (FDA-ARGOS): Supporting development and validation of Infectious Disease Dx tests.</title>
        <authorList>
            <person name="Hoffmann M."/>
            <person name="Allard M."/>
            <person name="Evans P."/>
            <person name="Brown E."/>
            <person name="Tallon L."/>
            <person name="Sadzewicz L."/>
            <person name="Sengamalay N."/>
            <person name="Ott S."/>
            <person name="Godinez A."/>
            <person name="Nagaraj S."/>
            <person name="Vavikolanu K."/>
            <person name="Aluvathingal J."/>
            <person name="Nadendla S."/>
            <person name="Sichtig H."/>
        </authorList>
    </citation>
    <scope>NUCLEOTIDE SEQUENCE [LARGE SCALE GENOMIC DNA]</scope>
    <source>
        <strain evidence="7">FDAARGOS_249</strain>
    </source>
</reference>
<evidence type="ECO:0000256" key="4">
    <source>
        <dbReference type="ARBA" id="ARBA00022833"/>
    </source>
</evidence>
<sequence length="305" mass="34774">MIDTYTFHDMTLSWLNGAMIGTDGGTIFGPVPRALWGRYYPYNDKNQVAEVCDPIVIQYQGKNYIIDASFNLDKFNEKGKRNVGLQQEGSIQEDFETLGITPEDIDVVMMTHMHNDHASGLTYFENDQWQSTFPNATIYISDIEWDAVKHPNARTKNTYPKENWEAIQGQVETFTDSITIAEGITMEVTGGHSPGHTIIRLEQAGETMLHMADILLTFVHTNPLWVGGLDDYPMDSISAKQELMPEALANNYRFIFYHDPYYRVVEYTEDGKNIQYAMASSRDVFIPFTDQQDRVPKQVEAAVIK</sequence>
<dbReference type="PANTHER" id="PTHR42978:SF6">
    <property type="entry name" value="QUORUM-QUENCHING LACTONASE YTNP-RELATED"/>
    <property type="match status" value="1"/>
</dbReference>
<proteinExistence type="inferred from homology"/>
<dbReference type="Pfam" id="PF00753">
    <property type="entry name" value="Lactamase_B"/>
    <property type="match status" value="1"/>
</dbReference>
<keyword evidence="2" id="KW-0479">Metal-binding</keyword>